<evidence type="ECO:0000256" key="1">
    <source>
        <dbReference type="ARBA" id="ARBA00004123"/>
    </source>
</evidence>
<evidence type="ECO:0000256" key="4">
    <source>
        <dbReference type="ARBA" id="ARBA00022833"/>
    </source>
</evidence>
<evidence type="ECO:0000256" key="5">
    <source>
        <dbReference type="ARBA" id="ARBA00023242"/>
    </source>
</evidence>
<dbReference type="EMBL" id="HBIR01001345">
    <property type="protein sequence ID" value="CAE0521762.1"/>
    <property type="molecule type" value="Transcribed_RNA"/>
</dbReference>
<accession>A0A7S3RET6</accession>
<dbReference type="InterPro" id="IPR036957">
    <property type="entry name" value="Znf_PARP_sf"/>
</dbReference>
<evidence type="ECO:0000313" key="7">
    <source>
        <dbReference type="EMBL" id="CAE0521762.1"/>
    </source>
</evidence>
<dbReference type="GO" id="GO:0005634">
    <property type="term" value="C:nucleus"/>
    <property type="evidence" value="ECO:0007669"/>
    <property type="project" value="UniProtKB-SubCell"/>
</dbReference>
<proteinExistence type="predicted"/>
<keyword evidence="2" id="KW-0479">Metal-binding</keyword>
<comment type="subcellular location">
    <subcellularLocation>
        <location evidence="1">Nucleus</location>
    </subcellularLocation>
</comment>
<feature type="domain" description="PARP-type" evidence="6">
    <location>
        <begin position="13"/>
        <end position="85"/>
    </location>
</feature>
<dbReference type="PROSITE" id="PS50064">
    <property type="entry name" value="ZF_PARP_2"/>
    <property type="match status" value="1"/>
</dbReference>
<dbReference type="Gene3D" id="3.30.1740.10">
    <property type="entry name" value="Zinc finger, PARP-type"/>
    <property type="match status" value="1"/>
</dbReference>
<keyword evidence="4" id="KW-0862">Zinc</keyword>
<keyword evidence="3" id="KW-0863">Zinc-finger</keyword>
<sequence>MAAATPPLKPTLTRVELDPSGKAHCAWCDTAIEKDSPRVVRLFFHAPGSYSRNNGASTGENPGGWQEHFMHPQCTFQFDDNSKGKDAKCVGCGQDVKPRERVLSRFGHKDARCKPSSSAPLYYCFDCCAGFLRSDPALLVGHVGVRQAEADVAWRSRLFPVAGTRGGPPPLPRDLAVRQAFLSCFRFGDSEDAAAEASAVARHIELQRTIAAALTADRKRKSPGG</sequence>
<gene>
    <name evidence="7" type="ORF">EHUX00137_LOCUS921</name>
</gene>
<dbReference type="GO" id="GO:0008270">
    <property type="term" value="F:zinc ion binding"/>
    <property type="evidence" value="ECO:0007669"/>
    <property type="project" value="UniProtKB-KW"/>
</dbReference>
<keyword evidence="5" id="KW-0539">Nucleus</keyword>
<protein>
    <recommendedName>
        <fullName evidence="6">PARP-type domain-containing protein</fullName>
    </recommendedName>
</protein>
<name>A0A7S3RET6_EMIHU</name>
<reference evidence="7" key="1">
    <citation type="submission" date="2021-01" db="EMBL/GenBank/DDBJ databases">
        <authorList>
            <person name="Corre E."/>
            <person name="Pelletier E."/>
            <person name="Niang G."/>
            <person name="Scheremetjew M."/>
            <person name="Finn R."/>
            <person name="Kale V."/>
            <person name="Holt S."/>
            <person name="Cochrane G."/>
            <person name="Meng A."/>
            <person name="Brown T."/>
            <person name="Cohen L."/>
        </authorList>
    </citation>
    <scope>NUCLEOTIDE SEQUENCE</scope>
    <source>
        <strain evidence="7">379</strain>
    </source>
</reference>
<evidence type="ECO:0000256" key="3">
    <source>
        <dbReference type="ARBA" id="ARBA00022771"/>
    </source>
</evidence>
<dbReference type="AlphaFoldDB" id="A0A7S3RET6"/>
<evidence type="ECO:0000259" key="6">
    <source>
        <dbReference type="PROSITE" id="PS50064"/>
    </source>
</evidence>
<dbReference type="GO" id="GO:0003677">
    <property type="term" value="F:DNA binding"/>
    <property type="evidence" value="ECO:0007669"/>
    <property type="project" value="InterPro"/>
</dbReference>
<dbReference type="InterPro" id="IPR001510">
    <property type="entry name" value="Znf_PARP"/>
</dbReference>
<evidence type="ECO:0000256" key="2">
    <source>
        <dbReference type="ARBA" id="ARBA00022723"/>
    </source>
</evidence>
<organism evidence="7">
    <name type="scientific">Emiliania huxleyi</name>
    <name type="common">Coccolithophore</name>
    <name type="synonym">Pontosphaera huxleyi</name>
    <dbReference type="NCBI Taxonomy" id="2903"/>
    <lineage>
        <taxon>Eukaryota</taxon>
        <taxon>Haptista</taxon>
        <taxon>Haptophyta</taxon>
        <taxon>Prymnesiophyceae</taxon>
        <taxon>Isochrysidales</taxon>
        <taxon>Noelaerhabdaceae</taxon>
        <taxon>Emiliania</taxon>
    </lineage>
</organism>